<evidence type="ECO:0000313" key="3">
    <source>
        <dbReference type="Proteomes" id="UP000005778"/>
    </source>
</evidence>
<feature type="domain" description="Dissimilatory sulphite reductase D" evidence="1">
    <location>
        <begin position="13"/>
        <end position="76"/>
    </location>
</feature>
<evidence type="ECO:0000313" key="2">
    <source>
        <dbReference type="EMBL" id="EIM63315.1"/>
    </source>
</evidence>
<dbReference type="SUPFAM" id="SSF46785">
    <property type="entry name" value="Winged helix' DNA-binding domain"/>
    <property type="match status" value="1"/>
</dbReference>
<protein>
    <submittedName>
        <fullName evidence="2">Dissimilatory sulfite reductase D (DsrD)</fullName>
    </submittedName>
</protein>
<evidence type="ECO:0000259" key="1">
    <source>
        <dbReference type="Pfam" id="PF08679"/>
    </source>
</evidence>
<dbReference type="InterPro" id="IPR014793">
    <property type="entry name" value="DsrD"/>
</dbReference>
<dbReference type="InterPro" id="IPR036388">
    <property type="entry name" value="WH-like_DNA-bd_sf"/>
</dbReference>
<dbReference type="STRING" id="879212.DespoDRAFT_01366"/>
<proteinExistence type="predicted"/>
<dbReference type="eggNOG" id="ENOG5033191">
    <property type="taxonomic scope" value="Bacteria"/>
</dbReference>
<name>I5B1F2_9BACT</name>
<dbReference type="HOGENOM" id="CLU_196901_0_0_7"/>
<dbReference type="Proteomes" id="UP000005778">
    <property type="component" value="Chromosome"/>
</dbReference>
<reference evidence="2 3" key="2">
    <citation type="submission" date="2012-02" db="EMBL/GenBank/DDBJ databases">
        <title>Improved High-Quality Draft sequence of Desulfobacter postgatei 2ac9.</title>
        <authorList>
            <consortium name="US DOE Joint Genome Institute"/>
            <person name="Lucas S."/>
            <person name="Han J."/>
            <person name="Lapidus A."/>
            <person name="Cheng J.-F."/>
            <person name="Goodwin L."/>
            <person name="Pitluck S."/>
            <person name="Peters L."/>
            <person name="Ovchinnikova G."/>
            <person name="Held B."/>
            <person name="Detter J.C."/>
            <person name="Han C."/>
            <person name="Tapia R."/>
            <person name="Land M."/>
            <person name="Hauser L."/>
            <person name="Kyrpides N."/>
            <person name="Ivanova N."/>
            <person name="Pagani I."/>
            <person name="Orellana R."/>
            <person name="Lovley D."/>
            <person name="Woyke T."/>
        </authorList>
    </citation>
    <scope>NUCLEOTIDE SEQUENCE [LARGE SCALE GENOMIC DNA]</scope>
    <source>
        <strain evidence="2 3">2ac9</strain>
    </source>
</reference>
<dbReference type="Gene3D" id="1.10.10.10">
    <property type="entry name" value="Winged helix-like DNA-binding domain superfamily/Winged helix DNA-binding domain"/>
    <property type="match status" value="1"/>
</dbReference>
<reference evidence="2 3" key="1">
    <citation type="submission" date="2011-09" db="EMBL/GenBank/DDBJ databases">
        <authorList>
            <consortium name="US DOE Joint Genome Institute (JGI-PGF)"/>
            <person name="Lucas S."/>
            <person name="Han J."/>
            <person name="Lapidus A."/>
            <person name="Cheng J.-F."/>
            <person name="Goodwin L."/>
            <person name="Pitluck S."/>
            <person name="Peters L."/>
            <person name="Land M.L."/>
            <person name="Hauser L."/>
            <person name="Orellana R."/>
            <person name="Lovley D."/>
            <person name="Woyke T.J."/>
        </authorList>
    </citation>
    <scope>NUCLEOTIDE SEQUENCE [LARGE SCALE GENOMIC DNA]</scope>
    <source>
        <strain evidence="2 3">2ac9</strain>
    </source>
</reference>
<dbReference type="OrthoDB" id="5459227at2"/>
<dbReference type="AlphaFoldDB" id="I5B1F2"/>
<sequence>MASDLLNDKEGAEKAVIDWLQGKAGSKTKFYIKDFYKLFPDDKPREIKKVVNKMVENGILEYWSSGSTTMYGLKGAGIQHSSEGEE</sequence>
<dbReference type="Pfam" id="PF08679">
    <property type="entry name" value="DsrD"/>
    <property type="match status" value="1"/>
</dbReference>
<dbReference type="RefSeq" id="WP_004072376.1">
    <property type="nucleotide sequence ID" value="NZ_CM001488.1"/>
</dbReference>
<keyword evidence="3" id="KW-1185">Reference proteome</keyword>
<dbReference type="InterPro" id="IPR036390">
    <property type="entry name" value="WH_DNA-bd_sf"/>
</dbReference>
<organism evidence="2 3">
    <name type="scientific">Desulfobacter postgatei 2ac9</name>
    <dbReference type="NCBI Taxonomy" id="879212"/>
    <lineage>
        <taxon>Bacteria</taxon>
        <taxon>Pseudomonadati</taxon>
        <taxon>Thermodesulfobacteriota</taxon>
        <taxon>Desulfobacteria</taxon>
        <taxon>Desulfobacterales</taxon>
        <taxon>Desulfobacteraceae</taxon>
        <taxon>Desulfobacter</taxon>
    </lineage>
</organism>
<dbReference type="EMBL" id="CM001488">
    <property type="protein sequence ID" value="EIM63315.1"/>
    <property type="molecule type" value="Genomic_DNA"/>
</dbReference>
<accession>I5B1F2</accession>
<gene>
    <name evidence="2" type="ORF">DespoDRAFT_01366</name>
</gene>